<evidence type="ECO:0000256" key="1">
    <source>
        <dbReference type="ARBA" id="ARBA00022801"/>
    </source>
</evidence>
<comment type="caution">
    <text evidence="5">The sequence shown here is derived from an EMBL/GenBank/DDBJ whole genome shotgun (WGS) entry which is preliminary data.</text>
</comment>
<protein>
    <submittedName>
        <fullName evidence="5">CocE/NonD family hydrolase</fullName>
    </submittedName>
</protein>
<evidence type="ECO:0000256" key="2">
    <source>
        <dbReference type="SAM" id="MobiDB-lite"/>
    </source>
</evidence>
<dbReference type="NCBIfam" id="TIGR00976">
    <property type="entry name" value="CocE_NonD"/>
    <property type="match status" value="1"/>
</dbReference>
<dbReference type="InterPro" id="IPR005674">
    <property type="entry name" value="CocE/Ser_esterase"/>
</dbReference>
<evidence type="ECO:0000256" key="3">
    <source>
        <dbReference type="SAM" id="SignalP"/>
    </source>
</evidence>
<gene>
    <name evidence="5" type="ORF">FNH05_02440</name>
</gene>
<dbReference type="InterPro" id="IPR050585">
    <property type="entry name" value="Xaa-Pro_dipeptidyl-ppase/CocE"/>
</dbReference>
<evidence type="ECO:0000313" key="5">
    <source>
        <dbReference type="EMBL" id="TVT61642.1"/>
    </source>
</evidence>
<dbReference type="SUPFAM" id="SSF49785">
    <property type="entry name" value="Galactose-binding domain-like"/>
    <property type="match status" value="1"/>
</dbReference>
<reference evidence="5 6" key="1">
    <citation type="submission" date="2019-07" db="EMBL/GenBank/DDBJ databases">
        <authorList>
            <person name="Duangmal K."/>
            <person name="Teo W.F.A."/>
        </authorList>
    </citation>
    <scope>NUCLEOTIDE SEQUENCE [LARGE SCALE GENOMIC DNA]</scope>
    <source>
        <strain evidence="5 6">TBRC 6029</strain>
    </source>
</reference>
<dbReference type="Gene3D" id="3.40.50.1820">
    <property type="entry name" value="alpha/beta hydrolase"/>
    <property type="match status" value="1"/>
</dbReference>
<dbReference type="AlphaFoldDB" id="A0A558DKY8"/>
<keyword evidence="1 5" id="KW-0378">Hydrolase</keyword>
<sequence>MKPKAWRFSLPVITLALSTVVPVPGSAAPAQAASPPAAPTTMGKPRPEQWHRTVTVKDLAIPMSDGTILRGDLTLPATADGKVVKQKLPVLVTITPYNKSLPIGTNGGALLGTDVPADYFVDRGYAELWVDARGTGSSEGRWSAFSERERKDAGEVVAWAHSQSWSNGDVGMQGGSYLGIEQLFAAEQQPPGLKAIFPVVPSADPYRDVAAAGGELDVGFLPQWFLLVSATGAIPPAFSLREPRSALTMAVDHLAAGVGGTLPEVLSAALGGDVAYDGPYWAERKPITHIDKVNVPTFVVGGEYDIFQRGEPLLFEGIQRTGTPVKFVDGPWDHLLAGSGKELGGAGYGSLAELELRWFDHWIKGMDTGLDQIAPVTYYEQGTGRWVRTDKWIASDLSARSFQLSGSSTTAVKPGGLSAGTAAPGRSILQPLPVSGLCTRSTDQWTGGLPSVVLKDLPCWNDNRLNDAGGLTFDSAPATGTLRFQGPINAHLYVSTTSGDGVLSLAVEDVAPDGTVHRITGGWQSISQRALDKAKSRYLDGKLIQPWHPFLESTKEDLAPGAIAPVDVEIFPTGAAIQPGHRLRLAVEAFDIPHLSPQPDVAFKTLGPMTIYTGGDYPSSVTMPVR</sequence>
<dbReference type="GO" id="GO:0008239">
    <property type="term" value="F:dipeptidyl-peptidase activity"/>
    <property type="evidence" value="ECO:0007669"/>
    <property type="project" value="InterPro"/>
</dbReference>
<dbReference type="InterPro" id="IPR008979">
    <property type="entry name" value="Galactose-bd-like_sf"/>
</dbReference>
<dbReference type="Pfam" id="PF08530">
    <property type="entry name" value="PepX_C"/>
    <property type="match status" value="1"/>
</dbReference>
<dbReference type="Proteomes" id="UP000320011">
    <property type="component" value="Unassembled WGS sequence"/>
</dbReference>
<evidence type="ECO:0000259" key="4">
    <source>
        <dbReference type="SMART" id="SM00939"/>
    </source>
</evidence>
<dbReference type="Gene3D" id="1.10.3020.10">
    <property type="entry name" value="alpha-amino acid ester hydrolase ( Helical cap domain)"/>
    <property type="match status" value="1"/>
</dbReference>
<dbReference type="PANTHER" id="PTHR43056">
    <property type="entry name" value="PEPTIDASE S9 PROLYL OLIGOPEPTIDASE"/>
    <property type="match status" value="1"/>
</dbReference>
<feature type="signal peptide" evidence="3">
    <location>
        <begin position="1"/>
        <end position="32"/>
    </location>
</feature>
<accession>A0A558DKY8</accession>
<proteinExistence type="predicted"/>
<dbReference type="Gene3D" id="2.60.120.260">
    <property type="entry name" value="Galactose-binding domain-like"/>
    <property type="match status" value="1"/>
</dbReference>
<dbReference type="EMBL" id="VJWX01000011">
    <property type="protein sequence ID" value="TVT61642.1"/>
    <property type="molecule type" value="Genomic_DNA"/>
</dbReference>
<dbReference type="InterPro" id="IPR029058">
    <property type="entry name" value="AB_hydrolase_fold"/>
</dbReference>
<keyword evidence="3" id="KW-0732">Signal</keyword>
<dbReference type="Pfam" id="PF02129">
    <property type="entry name" value="Peptidase_S15"/>
    <property type="match status" value="1"/>
</dbReference>
<reference evidence="5 6" key="2">
    <citation type="submission" date="2019-08" db="EMBL/GenBank/DDBJ databases">
        <title>Amycolatopsis acidicola sp. nov., isolated from peat swamp forest soil.</title>
        <authorList>
            <person name="Srisuk N."/>
        </authorList>
    </citation>
    <scope>NUCLEOTIDE SEQUENCE [LARGE SCALE GENOMIC DNA]</scope>
    <source>
        <strain evidence="5 6">TBRC 6029</strain>
    </source>
</reference>
<name>A0A558DKY8_9PSEU</name>
<feature type="domain" description="Xaa-Pro dipeptidyl-peptidase C-terminal" evidence="4">
    <location>
        <begin position="356"/>
        <end position="622"/>
    </location>
</feature>
<dbReference type="OrthoDB" id="5240615at2"/>
<feature type="compositionally biased region" description="Low complexity" evidence="2">
    <location>
        <begin position="26"/>
        <end position="41"/>
    </location>
</feature>
<keyword evidence="6" id="KW-1185">Reference proteome</keyword>
<dbReference type="SMART" id="SM00939">
    <property type="entry name" value="PepX_C"/>
    <property type="match status" value="1"/>
</dbReference>
<feature type="region of interest" description="Disordered" evidence="2">
    <location>
        <begin position="26"/>
        <end position="48"/>
    </location>
</feature>
<dbReference type="InterPro" id="IPR000383">
    <property type="entry name" value="Xaa-Pro-like_dom"/>
</dbReference>
<dbReference type="InterPro" id="IPR013736">
    <property type="entry name" value="Xaa-Pro_dipept_C"/>
</dbReference>
<organism evidence="5 6">
    <name type="scientific">Amycolatopsis rhizosphaerae</name>
    <dbReference type="NCBI Taxonomy" id="2053003"/>
    <lineage>
        <taxon>Bacteria</taxon>
        <taxon>Bacillati</taxon>
        <taxon>Actinomycetota</taxon>
        <taxon>Actinomycetes</taxon>
        <taxon>Pseudonocardiales</taxon>
        <taxon>Pseudonocardiaceae</taxon>
        <taxon>Amycolatopsis</taxon>
    </lineage>
</organism>
<dbReference type="PANTHER" id="PTHR43056:SF10">
    <property type="entry name" value="COCE_NOND FAMILY, PUTATIVE (AFU_ORTHOLOGUE AFUA_7G00600)-RELATED"/>
    <property type="match status" value="1"/>
</dbReference>
<dbReference type="SUPFAM" id="SSF53474">
    <property type="entry name" value="alpha/beta-Hydrolases"/>
    <property type="match status" value="1"/>
</dbReference>
<evidence type="ECO:0000313" key="6">
    <source>
        <dbReference type="Proteomes" id="UP000320011"/>
    </source>
</evidence>
<feature type="chain" id="PRO_5022229506" evidence="3">
    <location>
        <begin position="33"/>
        <end position="626"/>
    </location>
</feature>